<accession>A0A378MDV1</accession>
<dbReference type="EMBL" id="UGPG01000001">
    <property type="protein sequence ID" value="STY43666.1"/>
    <property type="molecule type" value="Genomic_DNA"/>
</dbReference>
<organism evidence="1 2">
    <name type="scientific">Listeria grayi</name>
    <name type="common">Listeria murrayi</name>
    <dbReference type="NCBI Taxonomy" id="1641"/>
    <lineage>
        <taxon>Bacteria</taxon>
        <taxon>Bacillati</taxon>
        <taxon>Bacillota</taxon>
        <taxon>Bacilli</taxon>
        <taxon>Bacillales</taxon>
        <taxon>Listeriaceae</taxon>
        <taxon>Listeria</taxon>
    </lineage>
</organism>
<sequence>MNIEEELQIIAAVPNGFKPMENFANRLAETYPEEQLEKTASDFYQSETYQIRMVAVFLFGKLAVKNKTIFAFMKNIVSKDTNWRVQEILAMAFDTYCKAIGYEKALPTIKEWLHSSCPNTRRAVSEGLRIWTNRPYFKNHLEIAVQLLASLRCDESDYVRKSCGNALRDISKKYPEVIVAELEDWGDSKEERQVQKLILKNGKLGDWVGGK</sequence>
<proteinExistence type="predicted"/>
<dbReference type="InterPro" id="IPR016024">
    <property type="entry name" value="ARM-type_fold"/>
</dbReference>
<dbReference type="InterPro" id="IPR014825">
    <property type="entry name" value="DNA_alkylation"/>
</dbReference>
<gene>
    <name evidence="1" type="ORF">NCTC10815_00967</name>
</gene>
<protein>
    <submittedName>
        <fullName evidence="1">DNA alkylation repair enzyme</fullName>
    </submittedName>
</protein>
<dbReference type="Gene3D" id="1.10.1240.70">
    <property type="match status" value="1"/>
</dbReference>
<dbReference type="RefSeq" id="WP_115345714.1">
    <property type="nucleotide sequence ID" value="NZ_UGPG01000001.1"/>
</dbReference>
<dbReference type="Gene3D" id="1.25.40.290">
    <property type="entry name" value="ARM repeat domains"/>
    <property type="match status" value="1"/>
</dbReference>
<evidence type="ECO:0000313" key="2">
    <source>
        <dbReference type="Proteomes" id="UP000254879"/>
    </source>
</evidence>
<reference evidence="1 2" key="1">
    <citation type="submission" date="2018-06" db="EMBL/GenBank/DDBJ databases">
        <authorList>
            <consortium name="Pathogen Informatics"/>
            <person name="Doyle S."/>
        </authorList>
    </citation>
    <scope>NUCLEOTIDE SEQUENCE [LARGE SCALE GENOMIC DNA]</scope>
    <source>
        <strain evidence="2">NCTC 10815</strain>
    </source>
</reference>
<dbReference type="AlphaFoldDB" id="A0A378MDV1"/>
<dbReference type="Proteomes" id="UP000254879">
    <property type="component" value="Unassembled WGS sequence"/>
</dbReference>
<evidence type="ECO:0000313" key="1">
    <source>
        <dbReference type="EMBL" id="STY43666.1"/>
    </source>
</evidence>
<dbReference type="Pfam" id="PF08713">
    <property type="entry name" value="DNA_alkylation"/>
    <property type="match status" value="1"/>
</dbReference>
<name>A0A378MDV1_LISGR</name>
<dbReference type="SUPFAM" id="SSF48371">
    <property type="entry name" value="ARM repeat"/>
    <property type="match status" value="1"/>
</dbReference>